<dbReference type="SMART" id="SM00298">
    <property type="entry name" value="CHROMO"/>
    <property type="match status" value="1"/>
</dbReference>
<keyword evidence="3" id="KW-0158">Chromosome</keyword>
<dbReference type="EC" id="2.1.1.355" evidence="12"/>
<dbReference type="CDD" id="cd10542">
    <property type="entry name" value="SET_SUV39H"/>
    <property type="match status" value="1"/>
</dbReference>
<dbReference type="InterPro" id="IPR050973">
    <property type="entry name" value="H3K9_Histone-Lys_N-MTase"/>
</dbReference>
<keyword evidence="7 12" id="KW-0479">Metal-binding</keyword>
<evidence type="ECO:0000313" key="19">
    <source>
        <dbReference type="EMBL" id="CAJ18350.1"/>
    </source>
</evidence>
<dbReference type="Gene3D" id="3.40.50.300">
    <property type="entry name" value="P-loop containing nucleotide triphosphate hydrolases"/>
    <property type="match status" value="1"/>
</dbReference>
<feature type="binding site" evidence="13">
    <location>
        <position position="387"/>
    </location>
    <ligand>
        <name>Zn(2+)</name>
        <dbReference type="ChEBI" id="CHEBI:29105"/>
        <label>1</label>
    </ligand>
</feature>
<feature type="binding site" evidence="13">
    <location>
        <position position="605"/>
    </location>
    <ligand>
        <name>Zn(2+)</name>
        <dbReference type="ChEBI" id="CHEBI:29105"/>
        <label>4</label>
    </ligand>
</feature>
<dbReference type="SMART" id="SM00468">
    <property type="entry name" value="PreSET"/>
    <property type="match status" value="1"/>
</dbReference>
<evidence type="ECO:0000256" key="13">
    <source>
        <dbReference type="PIRSR" id="PIRSR009343-2"/>
    </source>
</evidence>
<dbReference type="InterPro" id="IPR011381">
    <property type="entry name" value="H3-K9_MeTrfase_SUV39H1/2-like"/>
</dbReference>
<feature type="domain" description="SET" evidence="16">
    <location>
        <begin position="436"/>
        <end position="562"/>
    </location>
</feature>
<dbReference type="InterPro" id="IPR007728">
    <property type="entry name" value="Pre-SET_dom"/>
</dbReference>
<evidence type="ECO:0000256" key="1">
    <source>
        <dbReference type="ARBA" id="ARBA00004123"/>
    </source>
</evidence>
<feature type="binding site" evidence="13">
    <location>
        <position position="415"/>
    </location>
    <ligand>
        <name>Zn(2+)</name>
        <dbReference type="ChEBI" id="CHEBI:29105"/>
        <label>2</label>
    </ligand>
</feature>
<keyword evidence="10 12" id="KW-0539">Nucleus</keyword>
<evidence type="ECO:0000259" key="15">
    <source>
        <dbReference type="PROSITE" id="PS50013"/>
    </source>
</evidence>
<dbReference type="InterPro" id="IPR000953">
    <property type="entry name" value="Chromo/chromo_shadow_dom"/>
</dbReference>
<dbReference type="PIRSF" id="PIRSF009343">
    <property type="entry name" value="SUV39_SET"/>
    <property type="match status" value="1"/>
</dbReference>
<feature type="binding site" evidence="13">
    <location>
        <position position="421"/>
    </location>
    <ligand>
        <name>Zn(2+)</name>
        <dbReference type="ChEBI" id="CHEBI:29105"/>
        <label>3</label>
    </ligand>
</feature>
<feature type="binding site" evidence="13">
    <location>
        <position position="603"/>
    </location>
    <ligand>
        <name>Zn(2+)</name>
        <dbReference type="ChEBI" id="CHEBI:29105"/>
        <label>4</label>
    </ligand>
</feature>
<evidence type="ECO:0000256" key="3">
    <source>
        <dbReference type="ARBA" id="ARBA00022454"/>
    </source>
</evidence>
<feature type="binding site" evidence="13">
    <location>
        <position position="415"/>
    </location>
    <ligand>
        <name>Zn(2+)</name>
        <dbReference type="ChEBI" id="CHEBI:29105"/>
        <label>3</label>
    </ligand>
</feature>
<feature type="binding site" evidence="13">
    <location>
        <position position="388"/>
    </location>
    <ligand>
        <name>Zn(2+)</name>
        <dbReference type="ChEBI" id="CHEBI:29105"/>
        <label>2</label>
    </ligand>
</feature>
<evidence type="ECO:0000259" key="18">
    <source>
        <dbReference type="PROSITE" id="PS50868"/>
    </source>
</evidence>
<dbReference type="CDD" id="cd00024">
    <property type="entry name" value="CD_CSD"/>
    <property type="match status" value="1"/>
</dbReference>
<dbReference type="EMBL" id="AM050268">
    <property type="protein sequence ID" value="CAJ18350.1"/>
    <property type="molecule type" value="mRNA"/>
</dbReference>
<dbReference type="InterPro" id="IPR023779">
    <property type="entry name" value="Chromodomain_CS"/>
</dbReference>
<dbReference type="InterPro" id="IPR003616">
    <property type="entry name" value="Post-SET_dom"/>
</dbReference>
<accession>Q2PBA2</accession>
<feature type="binding site" evidence="13">
    <location>
        <position position="419"/>
    </location>
    <ligand>
        <name>Zn(2+)</name>
        <dbReference type="ChEBI" id="CHEBI:29105"/>
        <label>2</label>
    </ligand>
</feature>
<sequence length="615" mass="69115">MAGGEGTGVTSGQPHLVRQDLSKLDVTKLTPLSTEVISRQATINIGTIGHVAHGKSTVVKAISGVQTVRFKNELERNITIKLGPEDPGLADEAPVGNTAGDLPEYPKAAETNGVIEDKLESNMSKENGNMKSQENGMKRKRTGSDSASSDSDNSDDGYYEVERIVDYVRENGEDWYFVKWRGWDNSSNTWEPPQNLVHCQELLVDFFKKRIRQKENGTMSKSSVPPDPRLARQFIDYRIKEVSKELVQPLKENVEKLMAKLRSLSGYLNYTVPSENKLRQKLIDYVNKTKGSRSVLAMNQLKEDLLIVELHNKRKDQKTRLKDWEFEMNLISKGSAPITVENRVDLEGPPPNFIYVNDYIPGAGITIPDVPPIGCECAVCEPSSGTCCGKQSGSSFAYGKNRRLRVPWGTPIYECNKRCKCSSDCLNRVVQKGQMVKLCIFRTSNGCGWGVKALESVKKGTFICEYVGEVISNEEAERRGKVYDAEGRTYLFDLDYNEKEQFPYTVDAAVYGNIAHFINHSCDPNLFVFAVWMNCLDPNLPKLALFASRDIKKGEEITFDYMSQSLKSSDLNSSRFKLSMQDTMEEGTTDIHEGDEIKGRIQCKCKSTSCRKYLF</sequence>
<evidence type="ECO:0000256" key="11">
    <source>
        <dbReference type="ARBA" id="ARBA00023328"/>
    </source>
</evidence>
<dbReference type="InterPro" id="IPR023780">
    <property type="entry name" value="Chromo_domain"/>
</dbReference>
<dbReference type="InterPro" id="IPR046341">
    <property type="entry name" value="SET_dom_sf"/>
</dbReference>
<feature type="binding site" evidence="13">
    <location>
        <position position="380"/>
    </location>
    <ligand>
        <name>Zn(2+)</name>
        <dbReference type="ChEBI" id="CHEBI:29105"/>
        <label>1</label>
    </ligand>
</feature>
<dbReference type="PROSITE" id="PS50013">
    <property type="entry name" value="CHROMO_2"/>
    <property type="match status" value="1"/>
</dbReference>
<gene>
    <name evidence="19" type="primary">su(var)3-9</name>
</gene>
<dbReference type="PANTHER" id="PTHR46223:SF4">
    <property type="entry name" value="HISTONE-LYSINE N-METHYLTRANSFERASE-RELATED"/>
    <property type="match status" value="1"/>
</dbReference>
<feature type="binding site" evidence="13">
    <location>
        <position position="610"/>
    </location>
    <ligand>
        <name>Zn(2+)</name>
        <dbReference type="ChEBI" id="CHEBI:29105"/>
        <label>4</label>
    </ligand>
</feature>
<dbReference type="SUPFAM" id="SSF54160">
    <property type="entry name" value="Chromo domain-like"/>
    <property type="match status" value="1"/>
</dbReference>
<evidence type="ECO:0000259" key="17">
    <source>
        <dbReference type="PROSITE" id="PS50867"/>
    </source>
</evidence>
<dbReference type="InterPro" id="IPR001214">
    <property type="entry name" value="SET_dom"/>
</dbReference>
<keyword evidence="9 12" id="KW-0156">Chromatin regulator</keyword>
<feature type="domain" description="Chromo" evidence="15">
    <location>
        <begin position="159"/>
        <end position="218"/>
    </location>
</feature>
<dbReference type="SUPFAM" id="SSF82199">
    <property type="entry name" value="SET domain"/>
    <property type="match status" value="1"/>
</dbReference>
<dbReference type="PROSITE" id="PS50280">
    <property type="entry name" value="SET"/>
    <property type="match status" value="1"/>
</dbReference>
<evidence type="ECO:0000256" key="6">
    <source>
        <dbReference type="ARBA" id="ARBA00022691"/>
    </source>
</evidence>
<dbReference type="GO" id="GO:0005634">
    <property type="term" value="C:nucleus"/>
    <property type="evidence" value="ECO:0007669"/>
    <property type="project" value="UniProtKB-SubCell"/>
</dbReference>
<dbReference type="SUPFAM" id="SSF52540">
    <property type="entry name" value="P-loop containing nucleoside triphosphate hydrolases"/>
    <property type="match status" value="1"/>
</dbReference>
<feature type="compositionally biased region" description="Polar residues" evidence="14">
    <location>
        <begin position="121"/>
        <end position="135"/>
    </location>
</feature>
<dbReference type="Pfam" id="PF05033">
    <property type="entry name" value="Pre-SET"/>
    <property type="match status" value="1"/>
</dbReference>
<dbReference type="SMART" id="SM00317">
    <property type="entry name" value="SET"/>
    <property type="match status" value="1"/>
</dbReference>
<feature type="region of interest" description="Disordered" evidence="14">
    <location>
        <begin position="83"/>
        <end position="155"/>
    </location>
</feature>
<evidence type="ECO:0000256" key="2">
    <source>
        <dbReference type="ARBA" id="ARBA00004584"/>
    </source>
</evidence>
<comment type="catalytic activity">
    <reaction evidence="12">
        <text>L-lysyl(9)-[histone H3] + 3 S-adenosyl-L-methionine = N(6),N(6),N(6)-trimethyl-L-lysyl(9)-[histone H3] + 3 S-adenosyl-L-homocysteine + 3 H(+)</text>
        <dbReference type="Rhea" id="RHEA:60276"/>
        <dbReference type="Rhea" id="RHEA-COMP:15538"/>
        <dbReference type="Rhea" id="RHEA-COMP:15546"/>
        <dbReference type="ChEBI" id="CHEBI:15378"/>
        <dbReference type="ChEBI" id="CHEBI:29969"/>
        <dbReference type="ChEBI" id="CHEBI:57856"/>
        <dbReference type="ChEBI" id="CHEBI:59789"/>
        <dbReference type="ChEBI" id="CHEBI:61961"/>
        <dbReference type="EC" id="2.1.1.355"/>
    </reaction>
</comment>
<evidence type="ECO:0000256" key="4">
    <source>
        <dbReference type="ARBA" id="ARBA00022603"/>
    </source>
</evidence>
<feature type="binding site" evidence="13">
    <location>
        <position position="425"/>
    </location>
    <ligand>
        <name>Zn(2+)</name>
        <dbReference type="ChEBI" id="CHEBI:29105"/>
        <label>3</label>
    </ligand>
</feature>
<comment type="similarity">
    <text evidence="12">Belongs to the class V-like SAM-binding methyltransferase superfamily. Histone-lysine methyltransferase family. Suvar3-9 subfamily.</text>
</comment>
<dbReference type="AlphaFoldDB" id="Q2PBA2"/>
<dbReference type="PANTHER" id="PTHR46223">
    <property type="entry name" value="HISTONE-LYSINE N-METHYLTRANSFERASE SUV39H"/>
    <property type="match status" value="1"/>
</dbReference>
<evidence type="ECO:0000256" key="10">
    <source>
        <dbReference type="ARBA" id="ARBA00023242"/>
    </source>
</evidence>
<keyword evidence="11" id="KW-0137">Centromere</keyword>
<evidence type="ECO:0000256" key="7">
    <source>
        <dbReference type="ARBA" id="ARBA00022723"/>
    </source>
</evidence>
<evidence type="ECO:0000259" key="16">
    <source>
        <dbReference type="PROSITE" id="PS50280"/>
    </source>
</evidence>
<dbReference type="PROSITE" id="PS50867">
    <property type="entry name" value="PRE_SET"/>
    <property type="match status" value="1"/>
</dbReference>
<dbReference type="PROSITE" id="PS00598">
    <property type="entry name" value="CHROMO_1"/>
    <property type="match status" value="1"/>
</dbReference>
<feature type="binding site" evidence="13">
    <location>
        <position position="522"/>
    </location>
    <ligand>
        <name>Zn(2+)</name>
        <dbReference type="ChEBI" id="CHEBI:29105"/>
        <label>4</label>
    </ligand>
</feature>
<name>Q2PBA2_LEPSA</name>
<dbReference type="InterPro" id="IPR027417">
    <property type="entry name" value="P-loop_NTPase"/>
</dbReference>
<dbReference type="SMR" id="Q2PBA2"/>
<keyword evidence="8 12" id="KW-0862">Zinc</keyword>
<organism evidence="19">
    <name type="scientific">Lepisma saccharinum</name>
    <name type="common">Silverfish</name>
    <dbReference type="NCBI Taxonomy" id="50586"/>
    <lineage>
        <taxon>Eukaryota</taxon>
        <taxon>Metazoa</taxon>
        <taxon>Ecdysozoa</taxon>
        <taxon>Arthropoda</taxon>
        <taxon>Hexapoda</taxon>
        <taxon>Insecta</taxon>
        <taxon>Zygentoma</taxon>
        <taxon>Lepismatidae</taxon>
        <taxon>Lepisma</taxon>
    </lineage>
</organism>
<keyword evidence="6 12" id="KW-0949">S-adenosyl-L-methionine</keyword>
<feature type="domain" description="Post-SET" evidence="18">
    <location>
        <begin position="599"/>
        <end position="615"/>
    </location>
</feature>
<dbReference type="GO" id="GO:0000775">
    <property type="term" value="C:chromosome, centromeric region"/>
    <property type="evidence" value="ECO:0007669"/>
    <property type="project" value="UniProtKB-SubCell"/>
</dbReference>
<evidence type="ECO:0000256" key="9">
    <source>
        <dbReference type="ARBA" id="ARBA00022853"/>
    </source>
</evidence>
<evidence type="ECO:0000256" key="14">
    <source>
        <dbReference type="SAM" id="MobiDB-lite"/>
    </source>
</evidence>
<dbReference type="GO" id="GO:0140949">
    <property type="term" value="F:histone H3K9 trimethyltransferase activity"/>
    <property type="evidence" value="ECO:0007669"/>
    <property type="project" value="UniProtKB-EC"/>
</dbReference>
<dbReference type="InterPro" id="IPR016197">
    <property type="entry name" value="Chromo-like_dom_sf"/>
</dbReference>
<feature type="domain" description="Pre-SET" evidence="17">
    <location>
        <begin position="373"/>
        <end position="433"/>
    </location>
</feature>
<keyword evidence="5 12" id="KW-0808">Transferase</keyword>
<dbReference type="GO" id="GO:0032259">
    <property type="term" value="P:methylation"/>
    <property type="evidence" value="ECO:0007669"/>
    <property type="project" value="UniProtKB-KW"/>
</dbReference>
<dbReference type="Pfam" id="PF00385">
    <property type="entry name" value="Chromo"/>
    <property type="match status" value="1"/>
</dbReference>
<dbReference type="Gene3D" id="2.170.270.10">
    <property type="entry name" value="SET domain"/>
    <property type="match status" value="1"/>
</dbReference>
<feature type="binding site" evidence="13">
    <location>
        <position position="380"/>
    </location>
    <ligand>
        <name>Zn(2+)</name>
        <dbReference type="ChEBI" id="CHEBI:29105"/>
        <label>3</label>
    </ligand>
</feature>
<feature type="binding site" evidence="13">
    <location>
        <position position="375"/>
    </location>
    <ligand>
        <name>Zn(2+)</name>
        <dbReference type="ChEBI" id="CHEBI:29105"/>
        <label>1</label>
    </ligand>
</feature>
<evidence type="ECO:0000256" key="8">
    <source>
        <dbReference type="ARBA" id="ARBA00022833"/>
    </source>
</evidence>
<dbReference type="Gene3D" id="2.40.50.40">
    <property type="match status" value="1"/>
</dbReference>
<proteinExistence type="evidence at transcript level"/>
<keyword evidence="4 12" id="KW-0489">Methyltransferase</keyword>
<feature type="binding site" evidence="13">
    <location>
        <position position="375"/>
    </location>
    <ligand>
        <name>Zn(2+)</name>
        <dbReference type="ChEBI" id="CHEBI:29105"/>
        <label>2</label>
    </ligand>
</feature>
<evidence type="ECO:0000256" key="12">
    <source>
        <dbReference type="PIRNR" id="PIRNR009343"/>
    </source>
</evidence>
<dbReference type="Pfam" id="PF00856">
    <property type="entry name" value="SET"/>
    <property type="match status" value="1"/>
</dbReference>
<dbReference type="GO" id="GO:0008270">
    <property type="term" value="F:zinc ion binding"/>
    <property type="evidence" value="ECO:0007669"/>
    <property type="project" value="UniProtKB-UniRule"/>
</dbReference>
<evidence type="ECO:0000256" key="5">
    <source>
        <dbReference type="ARBA" id="ARBA00022679"/>
    </source>
</evidence>
<dbReference type="PROSITE" id="PS50868">
    <property type="entry name" value="POST_SET"/>
    <property type="match status" value="1"/>
</dbReference>
<protein>
    <recommendedName>
        <fullName evidence="12">Histone-lysine N-methyltransferase</fullName>
        <ecNumber evidence="12">2.1.1.355</ecNumber>
    </recommendedName>
</protein>
<comment type="subcellular location">
    <subcellularLocation>
        <location evidence="2">Chromosome</location>
        <location evidence="2">Centromere</location>
    </subcellularLocation>
    <subcellularLocation>
        <location evidence="1 12">Nucleus</location>
    </subcellularLocation>
</comment>
<feature type="binding site" evidence="13">
    <location>
        <position position="377"/>
    </location>
    <ligand>
        <name>Zn(2+)</name>
        <dbReference type="ChEBI" id="CHEBI:29105"/>
        <label>1</label>
    </ligand>
</feature>
<reference evidence="19" key="1">
    <citation type="journal article" date="2006" name="BMC Evol. Biol.">
        <title>The evolution of the histone methyltransferase gene Su(var)3-9 in metazoans includes a fusion with and a re-fission from a functionally unrelated gene.</title>
        <authorList>
            <person name="Krauss V."/>
            <person name="Fassl A."/>
            <person name="Fiebig P."/>
            <person name="Patties I."/>
            <person name="Sass H."/>
        </authorList>
    </citation>
    <scope>NUCLEOTIDE SEQUENCE</scope>
</reference>